<name>A0A401VYC4_STREY</name>
<evidence type="ECO:0000259" key="7">
    <source>
        <dbReference type="Pfam" id="PF13193"/>
    </source>
</evidence>
<dbReference type="FunFam" id="3.30.300.30:FF:000028">
    <property type="entry name" value="AMP-dependent synthetase"/>
    <property type="match status" value="1"/>
</dbReference>
<evidence type="ECO:0000256" key="4">
    <source>
        <dbReference type="ARBA" id="ARBA00022840"/>
    </source>
</evidence>
<evidence type="ECO:0000313" key="9">
    <source>
        <dbReference type="Proteomes" id="UP000286746"/>
    </source>
</evidence>
<dbReference type="InterPro" id="IPR042099">
    <property type="entry name" value="ANL_N_sf"/>
</dbReference>
<dbReference type="SUPFAM" id="SSF56801">
    <property type="entry name" value="Acetyl-CoA synthetase-like"/>
    <property type="match status" value="1"/>
</dbReference>
<keyword evidence="4" id="KW-0067">ATP-binding</keyword>
<evidence type="ECO:0000256" key="3">
    <source>
        <dbReference type="ARBA" id="ARBA00022741"/>
    </source>
</evidence>
<proteinExistence type="inferred from homology"/>
<dbReference type="InterPro" id="IPR045851">
    <property type="entry name" value="AMP-bd_C_sf"/>
</dbReference>
<gene>
    <name evidence="8" type="ORF">GKJPGBOP_01689</name>
</gene>
<evidence type="ECO:0000259" key="6">
    <source>
        <dbReference type="Pfam" id="PF00501"/>
    </source>
</evidence>
<dbReference type="GO" id="GO:0006633">
    <property type="term" value="P:fatty acid biosynthetic process"/>
    <property type="evidence" value="ECO:0007669"/>
    <property type="project" value="TreeGrafter"/>
</dbReference>
<feature type="domain" description="AMP-dependent synthetase/ligase" evidence="6">
    <location>
        <begin position="82"/>
        <end position="423"/>
    </location>
</feature>
<dbReference type="Pfam" id="PF13193">
    <property type="entry name" value="AMP-binding_C"/>
    <property type="match status" value="1"/>
</dbReference>
<dbReference type="GO" id="GO:0016405">
    <property type="term" value="F:CoA-ligase activity"/>
    <property type="evidence" value="ECO:0007669"/>
    <property type="project" value="UniProtKB-ARBA"/>
</dbReference>
<dbReference type="Proteomes" id="UP000286746">
    <property type="component" value="Unassembled WGS sequence"/>
</dbReference>
<dbReference type="PANTHER" id="PTHR43605">
    <property type="entry name" value="ACYL-COENZYME A SYNTHETASE"/>
    <property type="match status" value="1"/>
</dbReference>
<keyword evidence="2" id="KW-0436">Ligase</keyword>
<dbReference type="GO" id="GO:0004321">
    <property type="term" value="F:fatty-acyl-CoA synthase activity"/>
    <property type="evidence" value="ECO:0007669"/>
    <property type="project" value="TreeGrafter"/>
</dbReference>
<dbReference type="GO" id="GO:0006637">
    <property type="term" value="P:acyl-CoA metabolic process"/>
    <property type="evidence" value="ECO:0007669"/>
    <property type="project" value="TreeGrafter"/>
</dbReference>
<dbReference type="EMBL" id="BHZD01000001">
    <property type="protein sequence ID" value="GCD42031.1"/>
    <property type="molecule type" value="Genomic_DNA"/>
</dbReference>
<feature type="region of interest" description="Disordered" evidence="5">
    <location>
        <begin position="1"/>
        <end position="21"/>
    </location>
</feature>
<keyword evidence="3" id="KW-0547">Nucleotide-binding</keyword>
<dbReference type="GO" id="GO:0015645">
    <property type="term" value="F:fatty acid ligase activity"/>
    <property type="evidence" value="ECO:0007669"/>
    <property type="project" value="TreeGrafter"/>
</dbReference>
<reference evidence="8 9" key="1">
    <citation type="submission" date="2018-11" db="EMBL/GenBank/DDBJ databases">
        <title>Whole genome sequence of Streptomyces paromomycinus NBRC 15454(T).</title>
        <authorList>
            <person name="Komaki H."/>
            <person name="Tamura T."/>
        </authorList>
    </citation>
    <scope>NUCLEOTIDE SEQUENCE [LARGE SCALE GENOMIC DNA]</scope>
    <source>
        <strain evidence="8 9">NBRC 15454</strain>
    </source>
</reference>
<protein>
    <submittedName>
        <fullName evidence="8">AMP-dependent synthetase</fullName>
    </submittedName>
</protein>
<dbReference type="Pfam" id="PF00501">
    <property type="entry name" value="AMP-binding"/>
    <property type="match status" value="1"/>
</dbReference>
<dbReference type="InterPro" id="IPR025110">
    <property type="entry name" value="AMP-bd_C"/>
</dbReference>
<dbReference type="GO" id="GO:0005524">
    <property type="term" value="F:ATP binding"/>
    <property type="evidence" value="ECO:0007669"/>
    <property type="project" value="UniProtKB-KW"/>
</dbReference>
<evidence type="ECO:0000256" key="2">
    <source>
        <dbReference type="ARBA" id="ARBA00022598"/>
    </source>
</evidence>
<accession>A0A401VYC4</accession>
<dbReference type="AlphaFoldDB" id="A0A401VYC4"/>
<comment type="caution">
    <text evidence="8">The sequence shown here is derived from an EMBL/GenBank/DDBJ whole genome shotgun (WGS) entry which is preliminary data.</text>
</comment>
<organism evidence="8 9">
    <name type="scientific">Streptomyces paromomycinus</name>
    <name type="common">Streptomyces rimosus subsp. paromomycinus</name>
    <dbReference type="NCBI Taxonomy" id="92743"/>
    <lineage>
        <taxon>Bacteria</taxon>
        <taxon>Bacillati</taxon>
        <taxon>Actinomycetota</taxon>
        <taxon>Actinomycetes</taxon>
        <taxon>Kitasatosporales</taxon>
        <taxon>Streptomycetaceae</taxon>
        <taxon>Streptomyces</taxon>
    </lineage>
</organism>
<evidence type="ECO:0000256" key="5">
    <source>
        <dbReference type="SAM" id="MobiDB-lite"/>
    </source>
</evidence>
<dbReference type="InterPro" id="IPR000873">
    <property type="entry name" value="AMP-dep_synth/lig_dom"/>
</dbReference>
<feature type="domain" description="AMP-binding enzyme C-terminal" evidence="7">
    <location>
        <begin position="488"/>
        <end position="565"/>
    </location>
</feature>
<evidence type="ECO:0000256" key="1">
    <source>
        <dbReference type="ARBA" id="ARBA00006432"/>
    </source>
</evidence>
<dbReference type="PANTHER" id="PTHR43605:SF10">
    <property type="entry name" value="ACYL-COA SYNTHETASE MEDIUM CHAIN FAMILY MEMBER 3"/>
    <property type="match status" value="1"/>
</dbReference>
<feature type="compositionally biased region" description="Gly residues" evidence="5">
    <location>
        <begin position="9"/>
        <end position="20"/>
    </location>
</feature>
<dbReference type="InterPro" id="IPR051087">
    <property type="entry name" value="Mitochondrial_ACSM"/>
</dbReference>
<evidence type="ECO:0000313" key="8">
    <source>
        <dbReference type="EMBL" id="GCD42031.1"/>
    </source>
</evidence>
<dbReference type="Gene3D" id="3.40.50.12780">
    <property type="entry name" value="N-terminal domain of ligase-like"/>
    <property type="match status" value="1"/>
</dbReference>
<comment type="similarity">
    <text evidence="1">Belongs to the ATP-dependent AMP-binding enzyme family.</text>
</comment>
<dbReference type="Gene3D" id="3.30.300.30">
    <property type="match status" value="1"/>
</dbReference>
<keyword evidence="9" id="KW-1185">Reference proteome</keyword>
<sequence length="591" mass="64137">MADTDTTGATGGTDGMGGVKGVTEVTGAATASDPTAEFRAARDFLLRHREDYAAARAGFTWPRPAYFNWALDWFDRIADGNGRTALHIVEEDGTHTRRTFDELRRVSDRAANWLAAQGVRAGDRIVVMLGNQAELWETALAAMKLRAVVIPATPLLGPLDLADRVERGRARHVLVRAADTGKFAGVPGEYTRIAVGGDAATAAAGWLAYEDAYTAPETYEPAGPTRADDPLMLYFTSGTTARPKLVEHTHTSYPVGHLATMYWIGLKPGDVHLNISSPGWAKHAWSNLFAPWNAEATVFIHNYTRFDAARLTAEMDRAGVTSFCAPPTVWRMLIQADLTALKNPPREIVAAGEPLNPEIIERVREAWGVTIRDGFGQTETAVQVANTPGQPLKPGSMGRPTPGFEVVLLDPVTGEPADEGEIALDLSARPVGLTTGYHGDPERTAEAMADGYYRTGDIGSRDADGYVTYIGRRDDVFKASDYKISPFELESALLEHEAVAEAAVVPAPDPVRLAVPKAYVVLAAGWEPGPETAAELFAHSRAVLAPYKRVRRLEFADLPKTVSGKIRRVELRERTAEEGGGAAEYREEDHR</sequence>